<dbReference type="FunCoup" id="Q95XK9">
    <property type="interactions" value="16"/>
</dbReference>
<sequence length="302" mass="35863">MSDKRVSPTLLDLPLEIANKVFEELTLKELLNCRKVCRSLRAAVIEFKINLEWITIHLESFIEINFHNREEKYCTKYAEASNDSTILTHNKLEKNFDGENYLKFALKDLETVLKHVSILYITNKNESGYQQNYSEPLIDLLKVKKPVYVEELRLNGFEFNDVLKILPYFNSKFLNDIRLYDMKINEEFEKITYLEQWKLTKSFKYFGEPLENIPLEKLFHFEFFRIILKTFSENDAIQIRDDLLKKSTFRGCSISYQDGKFGEIARVFKPEYADGQECEYKNNNATFRIVVECYSFSCYICE</sequence>
<dbReference type="PANTHER" id="PTHR23015">
    <property type="entry name" value="UNCHARACTERIZED C.ELEGANS PROTEIN"/>
    <property type="match status" value="1"/>
</dbReference>
<dbReference type="Gene3D" id="1.20.1280.50">
    <property type="match status" value="1"/>
</dbReference>
<dbReference type="InParanoid" id="Q95XK9"/>
<dbReference type="InterPro" id="IPR036047">
    <property type="entry name" value="F-box-like_dom_sf"/>
</dbReference>
<evidence type="ECO:0000259" key="1">
    <source>
        <dbReference type="PROSITE" id="PS50181"/>
    </source>
</evidence>
<gene>
    <name evidence="2 4" type="primary">fbxa-1</name>
    <name evidence="2" type="ORF">CELE_Y54F10BM.10</name>
    <name evidence="4" type="ORF">Y54F10BM.10</name>
</gene>
<evidence type="ECO:0000313" key="4">
    <source>
        <dbReference type="WormBase" id="Y54F10BM.10"/>
    </source>
</evidence>
<dbReference type="KEGG" id="cel:CELE_Y54F10BM.10"/>
<dbReference type="SMART" id="SM00256">
    <property type="entry name" value="FBOX"/>
    <property type="match status" value="1"/>
</dbReference>
<evidence type="ECO:0000313" key="2">
    <source>
        <dbReference type="EMBL" id="CCD73843.1"/>
    </source>
</evidence>
<name>Q95XK9_CAEEL</name>
<dbReference type="InterPro" id="IPR001810">
    <property type="entry name" value="F-box_dom"/>
</dbReference>
<dbReference type="EMBL" id="BX284603">
    <property type="protein sequence ID" value="CCD73843.1"/>
    <property type="molecule type" value="Genomic_DNA"/>
</dbReference>
<dbReference type="CTD" id="190274"/>
<dbReference type="CDD" id="cd22150">
    <property type="entry name" value="F-box_CeFBXA-like"/>
    <property type="match status" value="1"/>
</dbReference>
<reference evidence="2 3" key="1">
    <citation type="journal article" date="1998" name="Science">
        <title>Genome sequence of the nematode C. elegans: a platform for investigating biology.</title>
        <authorList>
            <consortium name="The C. elegans sequencing consortium"/>
            <person name="Sulson J.E."/>
            <person name="Waterston R."/>
        </authorList>
    </citation>
    <scope>NUCLEOTIDE SEQUENCE [LARGE SCALE GENOMIC DNA]</scope>
    <source>
        <strain evidence="2 3">Bristol N2</strain>
    </source>
</reference>
<proteinExistence type="predicted"/>
<dbReference type="InterPro" id="IPR040161">
    <property type="entry name" value="FB224"/>
</dbReference>
<dbReference type="Pfam" id="PF00646">
    <property type="entry name" value="F-box"/>
    <property type="match status" value="1"/>
</dbReference>
<dbReference type="UCSC" id="Y54F10BM.10">
    <property type="organism name" value="c. elegans"/>
</dbReference>
<protein>
    <submittedName>
        <fullName evidence="2">F-box domain-containing protein</fullName>
    </submittedName>
</protein>
<dbReference type="HOGENOM" id="CLU_030831_3_1_1"/>
<dbReference type="InterPro" id="IPR002900">
    <property type="entry name" value="DUF38/FTH_CAE_spp"/>
</dbReference>
<dbReference type="Pfam" id="PF01827">
    <property type="entry name" value="FTH"/>
    <property type="match status" value="1"/>
</dbReference>
<dbReference type="PhylomeDB" id="Q95XK9"/>
<dbReference type="PANTHER" id="PTHR23015:SF4">
    <property type="entry name" value="DUF38 DOMAIN-CONTAINING PROTEIN-RELATED"/>
    <property type="match status" value="1"/>
</dbReference>
<feature type="domain" description="F-box" evidence="1">
    <location>
        <begin position="7"/>
        <end position="56"/>
    </location>
</feature>
<keyword evidence="3" id="KW-1185">Reference proteome</keyword>
<dbReference type="SUPFAM" id="SSF81383">
    <property type="entry name" value="F-box domain"/>
    <property type="match status" value="1"/>
</dbReference>
<dbReference type="PROSITE" id="PS50181">
    <property type="entry name" value="FBOX"/>
    <property type="match status" value="1"/>
</dbReference>
<dbReference type="Bgee" id="WBGene00021864">
    <property type="expression patterns" value="Expressed in multicellular organism and 2 other cell types or tissues"/>
</dbReference>
<dbReference type="Proteomes" id="UP000001940">
    <property type="component" value="Chromosome III"/>
</dbReference>
<organism evidence="2 3">
    <name type="scientific">Caenorhabditis elegans</name>
    <dbReference type="NCBI Taxonomy" id="6239"/>
    <lineage>
        <taxon>Eukaryota</taxon>
        <taxon>Metazoa</taxon>
        <taxon>Ecdysozoa</taxon>
        <taxon>Nematoda</taxon>
        <taxon>Chromadorea</taxon>
        <taxon>Rhabditida</taxon>
        <taxon>Rhabditina</taxon>
        <taxon>Rhabditomorpha</taxon>
        <taxon>Rhabditoidea</taxon>
        <taxon>Rhabditidae</taxon>
        <taxon>Peloderinae</taxon>
        <taxon>Caenorhabditis</taxon>
    </lineage>
</organism>
<dbReference type="WormBase" id="Y54F10BM.10">
    <property type="protein sequence ID" value="CE27007"/>
    <property type="gene ID" value="WBGene00021864"/>
    <property type="gene designation" value="fbxa-1"/>
</dbReference>
<dbReference type="RefSeq" id="NP_497534.1">
    <property type="nucleotide sequence ID" value="NM_065133.3"/>
</dbReference>
<dbReference type="PaxDb" id="6239-Y54F10BM.10"/>
<dbReference type="GeneID" id="190274"/>
<evidence type="ECO:0000313" key="3">
    <source>
        <dbReference type="Proteomes" id="UP000001940"/>
    </source>
</evidence>
<dbReference type="OrthoDB" id="2095648at2759"/>
<accession>Q95XK9</accession>
<dbReference type="AGR" id="WB:WBGene00021864"/>
<dbReference type="AlphaFoldDB" id="Q95XK9"/>